<feature type="compositionally biased region" description="Low complexity" evidence="1">
    <location>
        <begin position="35"/>
        <end position="49"/>
    </location>
</feature>
<gene>
    <name evidence="2" type="ORF">C8A00DRAFT_30750</name>
</gene>
<evidence type="ECO:0000313" key="2">
    <source>
        <dbReference type="EMBL" id="KAK4156359.1"/>
    </source>
</evidence>
<accession>A0AAN6VRP3</accession>
<dbReference type="AlphaFoldDB" id="A0AAN6VRP3"/>
<feature type="compositionally biased region" description="Low complexity" evidence="1">
    <location>
        <begin position="88"/>
        <end position="120"/>
    </location>
</feature>
<evidence type="ECO:0000256" key="1">
    <source>
        <dbReference type="SAM" id="MobiDB-lite"/>
    </source>
</evidence>
<name>A0AAN6VRP3_9PEZI</name>
<sequence length="275" mass="29984">MSWFWQSSSSPKPEGASDSSPSAASTTPLPPPPAAAAAAAAPSTQTPPAGSNSATADREMAMFMNMFMKDTQSDANKTQQQQPPPPSASSDSKPSTTTSSWLPGWASSSSPTPTPTNNQTQPPPPKPTRTPESLAMSEHLLPTTMSCRDAFDYAWHCHTPGSQWNAVYRYGSVRACSELWDDFWFCMRTKSFSAEMRAAAVQAHYRAKEETKYGAPGRPSSEDVWESRAERVAPGTAFQAKFEPPIVDDAEFQRVDAERRRRIREMVGAEGGKDN</sequence>
<dbReference type="InterPro" id="IPR021475">
    <property type="entry name" value="Pants/Emi1-like"/>
</dbReference>
<comment type="caution">
    <text evidence="2">The sequence shown here is derived from an EMBL/GenBank/DDBJ whole genome shotgun (WGS) entry which is preliminary data.</text>
</comment>
<keyword evidence="3" id="KW-1185">Reference proteome</keyword>
<organism evidence="2 3">
    <name type="scientific">Chaetomidium leptoderma</name>
    <dbReference type="NCBI Taxonomy" id="669021"/>
    <lineage>
        <taxon>Eukaryota</taxon>
        <taxon>Fungi</taxon>
        <taxon>Dikarya</taxon>
        <taxon>Ascomycota</taxon>
        <taxon>Pezizomycotina</taxon>
        <taxon>Sordariomycetes</taxon>
        <taxon>Sordariomycetidae</taxon>
        <taxon>Sordariales</taxon>
        <taxon>Chaetomiaceae</taxon>
        <taxon>Chaetomidium</taxon>
    </lineage>
</organism>
<reference evidence="2" key="1">
    <citation type="journal article" date="2023" name="Mol. Phylogenet. Evol.">
        <title>Genome-scale phylogeny and comparative genomics of the fungal order Sordariales.</title>
        <authorList>
            <person name="Hensen N."/>
            <person name="Bonometti L."/>
            <person name="Westerberg I."/>
            <person name="Brannstrom I.O."/>
            <person name="Guillou S."/>
            <person name="Cros-Aarteil S."/>
            <person name="Calhoun S."/>
            <person name="Haridas S."/>
            <person name="Kuo A."/>
            <person name="Mondo S."/>
            <person name="Pangilinan J."/>
            <person name="Riley R."/>
            <person name="LaButti K."/>
            <person name="Andreopoulos B."/>
            <person name="Lipzen A."/>
            <person name="Chen C."/>
            <person name="Yan M."/>
            <person name="Daum C."/>
            <person name="Ng V."/>
            <person name="Clum A."/>
            <person name="Steindorff A."/>
            <person name="Ohm R.A."/>
            <person name="Martin F."/>
            <person name="Silar P."/>
            <person name="Natvig D.O."/>
            <person name="Lalanne C."/>
            <person name="Gautier V."/>
            <person name="Ament-Velasquez S.L."/>
            <person name="Kruys A."/>
            <person name="Hutchinson M.I."/>
            <person name="Powell A.J."/>
            <person name="Barry K."/>
            <person name="Miller A.N."/>
            <person name="Grigoriev I.V."/>
            <person name="Debuchy R."/>
            <person name="Gladieux P."/>
            <person name="Hiltunen Thoren M."/>
            <person name="Johannesson H."/>
        </authorList>
    </citation>
    <scope>NUCLEOTIDE SEQUENCE</scope>
    <source>
        <strain evidence="2">CBS 538.74</strain>
    </source>
</reference>
<evidence type="ECO:0008006" key="4">
    <source>
        <dbReference type="Google" id="ProtNLM"/>
    </source>
</evidence>
<dbReference type="PANTHER" id="PTHR28052">
    <property type="entry name" value="UPF0545 PROTEIN C22ORF39"/>
    <property type="match status" value="1"/>
</dbReference>
<feature type="compositionally biased region" description="Polar residues" evidence="1">
    <location>
        <begin position="1"/>
        <end position="11"/>
    </location>
</feature>
<evidence type="ECO:0000313" key="3">
    <source>
        <dbReference type="Proteomes" id="UP001302745"/>
    </source>
</evidence>
<dbReference type="PANTHER" id="PTHR28052:SF1">
    <property type="entry name" value="UPF0545 PROTEIN C22ORF39"/>
    <property type="match status" value="1"/>
</dbReference>
<proteinExistence type="predicted"/>
<feature type="compositionally biased region" description="Low complexity" evidence="1">
    <location>
        <begin position="16"/>
        <end position="27"/>
    </location>
</feature>
<feature type="region of interest" description="Disordered" evidence="1">
    <location>
        <begin position="1"/>
        <end position="132"/>
    </location>
</feature>
<dbReference type="Pfam" id="PF11326">
    <property type="entry name" value="PANTS-like"/>
    <property type="match status" value="1"/>
</dbReference>
<dbReference type="Proteomes" id="UP001302745">
    <property type="component" value="Unassembled WGS sequence"/>
</dbReference>
<reference evidence="2" key="2">
    <citation type="submission" date="2023-05" db="EMBL/GenBank/DDBJ databases">
        <authorList>
            <consortium name="Lawrence Berkeley National Laboratory"/>
            <person name="Steindorff A."/>
            <person name="Hensen N."/>
            <person name="Bonometti L."/>
            <person name="Westerberg I."/>
            <person name="Brannstrom I.O."/>
            <person name="Guillou S."/>
            <person name="Cros-Aarteil S."/>
            <person name="Calhoun S."/>
            <person name="Haridas S."/>
            <person name="Kuo A."/>
            <person name="Mondo S."/>
            <person name="Pangilinan J."/>
            <person name="Riley R."/>
            <person name="Labutti K."/>
            <person name="Andreopoulos B."/>
            <person name="Lipzen A."/>
            <person name="Chen C."/>
            <person name="Yanf M."/>
            <person name="Daum C."/>
            <person name="Ng V."/>
            <person name="Clum A."/>
            <person name="Ohm R."/>
            <person name="Martin F."/>
            <person name="Silar P."/>
            <person name="Natvig D."/>
            <person name="Lalanne C."/>
            <person name="Gautier V."/>
            <person name="Ament-Velasquez S.L."/>
            <person name="Kruys A."/>
            <person name="Hutchinson M.I."/>
            <person name="Powell A.J."/>
            <person name="Barry K."/>
            <person name="Miller A.N."/>
            <person name="Grigoriev I.V."/>
            <person name="Debuchy R."/>
            <person name="Gladieux P."/>
            <person name="Thoren M.H."/>
            <person name="Johannesson H."/>
        </authorList>
    </citation>
    <scope>NUCLEOTIDE SEQUENCE</scope>
    <source>
        <strain evidence="2">CBS 538.74</strain>
    </source>
</reference>
<dbReference type="EMBL" id="MU856869">
    <property type="protein sequence ID" value="KAK4156359.1"/>
    <property type="molecule type" value="Genomic_DNA"/>
</dbReference>
<protein>
    <recommendedName>
        <fullName evidence="4">Early meiotic induction protein 1</fullName>
    </recommendedName>
</protein>